<protein>
    <submittedName>
        <fullName evidence="2">Uncharacterized protein</fullName>
    </submittedName>
</protein>
<reference evidence="3" key="1">
    <citation type="journal article" date="2011" name="PLoS Genet.">
        <title>Genomic analysis of the necrotrophic fungal pathogens Sclerotinia sclerotiorum and Botrytis cinerea.</title>
        <authorList>
            <person name="Amselem J."/>
            <person name="Cuomo C.A."/>
            <person name="van Kan J.A."/>
            <person name="Viaud M."/>
            <person name="Benito E.P."/>
            <person name="Couloux A."/>
            <person name="Coutinho P.M."/>
            <person name="de Vries R.P."/>
            <person name="Dyer P.S."/>
            <person name="Fillinger S."/>
            <person name="Fournier E."/>
            <person name="Gout L."/>
            <person name="Hahn M."/>
            <person name="Kohn L."/>
            <person name="Lapalu N."/>
            <person name="Plummer K.M."/>
            <person name="Pradier J.M."/>
            <person name="Quevillon E."/>
            <person name="Sharon A."/>
            <person name="Simon A."/>
            <person name="ten Have A."/>
            <person name="Tudzynski B."/>
            <person name="Tudzynski P."/>
            <person name="Wincker P."/>
            <person name="Andrew M."/>
            <person name="Anthouard V."/>
            <person name="Beever R.E."/>
            <person name="Beffa R."/>
            <person name="Benoit I."/>
            <person name="Bouzid O."/>
            <person name="Brault B."/>
            <person name="Chen Z."/>
            <person name="Choquer M."/>
            <person name="Collemare J."/>
            <person name="Cotton P."/>
            <person name="Danchin E.G."/>
            <person name="Da Silva C."/>
            <person name="Gautier A."/>
            <person name="Giraud C."/>
            <person name="Giraud T."/>
            <person name="Gonzalez C."/>
            <person name="Grossetete S."/>
            <person name="Guldener U."/>
            <person name="Henrissat B."/>
            <person name="Howlett B.J."/>
            <person name="Kodira C."/>
            <person name="Kretschmer M."/>
            <person name="Lappartient A."/>
            <person name="Leroch M."/>
            <person name="Levis C."/>
            <person name="Mauceli E."/>
            <person name="Neuveglise C."/>
            <person name="Oeser B."/>
            <person name="Pearson M."/>
            <person name="Poulain J."/>
            <person name="Poussereau N."/>
            <person name="Quesneville H."/>
            <person name="Rascle C."/>
            <person name="Schumacher J."/>
            <person name="Segurens B."/>
            <person name="Sexton A."/>
            <person name="Silva E."/>
            <person name="Sirven C."/>
            <person name="Soanes D.M."/>
            <person name="Talbot N.J."/>
            <person name="Templeton M."/>
            <person name="Yandava C."/>
            <person name="Yarden O."/>
            <person name="Zeng Q."/>
            <person name="Rollins J.A."/>
            <person name="Lebrun M.H."/>
            <person name="Dickman M."/>
        </authorList>
    </citation>
    <scope>NUCLEOTIDE SEQUENCE [LARGE SCALE GENOMIC DNA]</scope>
    <source>
        <strain evidence="3">ATCC 18683 / 1980 / Ss-1</strain>
    </source>
</reference>
<feature type="region of interest" description="Disordered" evidence="1">
    <location>
        <begin position="1"/>
        <end position="24"/>
    </location>
</feature>
<organism evidence="2 3">
    <name type="scientific">Sclerotinia sclerotiorum (strain ATCC 18683 / 1980 / Ss-1)</name>
    <name type="common">White mold</name>
    <name type="synonym">Whetzelinia sclerotiorum</name>
    <dbReference type="NCBI Taxonomy" id="665079"/>
    <lineage>
        <taxon>Eukaryota</taxon>
        <taxon>Fungi</taxon>
        <taxon>Dikarya</taxon>
        <taxon>Ascomycota</taxon>
        <taxon>Pezizomycotina</taxon>
        <taxon>Leotiomycetes</taxon>
        <taxon>Helotiales</taxon>
        <taxon>Sclerotiniaceae</taxon>
        <taxon>Sclerotinia</taxon>
    </lineage>
</organism>
<keyword evidence="3" id="KW-1185">Reference proteome</keyword>
<dbReference type="EMBL" id="CH476633">
    <property type="protein sequence ID" value="EDN93332.1"/>
    <property type="molecule type" value="Genomic_DNA"/>
</dbReference>
<evidence type="ECO:0000313" key="3">
    <source>
        <dbReference type="Proteomes" id="UP000001312"/>
    </source>
</evidence>
<evidence type="ECO:0000256" key="1">
    <source>
        <dbReference type="SAM" id="MobiDB-lite"/>
    </source>
</evidence>
<feature type="compositionally biased region" description="Basic and acidic residues" evidence="1">
    <location>
        <begin position="1"/>
        <end position="14"/>
    </location>
</feature>
<evidence type="ECO:0000313" key="2">
    <source>
        <dbReference type="EMBL" id="EDN93332.1"/>
    </source>
</evidence>
<dbReference type="KEGG" id="ssl:SS1G_09198"/>
<sequence>MHETNARTKRDARKDRCKKRQPLLLPGRKFPSDLKKWSPIIDAGRTKIKFAIATYKAFGHRGRMGSQNPTTIKNQVNKLHHYHRQGHQIDFQKIPIGYKFPAFIRDADKLKFFTTVP</sequence>
<dbReference type="GeneID" id="5485999"/>
<dbReference type="InParanoid" id="A7EV40"/>
<dbReference type="HOGENOM" id="CLU_2086238_0_0_1"/>
<gene>
    <name evidence="2" type="ORF">SS1G_09198</name>
</gene>
<proteinExistence type="predicted"/>
<dbReference type="Proteomes" id="UP000001312">
    <property type="component" value="Unassembled WGS sequence"/>
</dbReference>
<accession>A7EV40</accession>
<dbReference type="AlphaFoldDB" id="A7EV40"/>
<name>A7EV40_SCLS1</name>
<dbReference type="RefSeq" id="XP_001589477.1">
    <property type="nucleotide sequence ID" value="XM_001589427.1"/>
</dbReference>